<protein>
    <submittedName>
        <fullName evidence="1">Uncharacterized protein</fullName>
    </submittedName>
</protein>
<accession>A0AAU7PFW8</accession>
<gene>
    <name evidence="1" type="ORF">SURPRISE13_156</name>
</gene>
<proteinExistence type="predicted"/>
<reference evidence="1" key="1">
    <citation type="submission" date="2024-05" db="EMBL/GenBank/DDBJ databases">
        <title>Isolation and characterization of the novel Burkholderia jumbo bacteriophage Surprise13.</title>
        <authorList>
            <person name="Supina B.S.I."/>
            <person name="Dennis J."/>
        </authorList>
    </citation>
    <scope>NUCLEOTIDE SEQUENCE</scope>
</reference>
<sequence>MDKMEKQLRDVLGSDAVDALEGLVKSEQLNMQERGRLTHEIMEDLVAPALPKDIEERLAEASKDAGSRDMVLVVSPGPSRIGRMPDINRTLTSQVLMFIPAEMRAREMEQRMGMAPTISEAGMEMLKKLGPPIAIDCQMNPDGSLSFGVVPPDEDHPALKPVDGAEWYEGIRKDADVGTFMTLDSFSEFEDNKKEDE</sequence>
<evidence type="ECO:0000313" key="1">
    <source>
        <dbReference type="EMBL" id="XBS47654.1"/>
    </source>
</evidence>
<dbReference type="EMBL" id="PP856017">
    <property type="protein sequence ID" value="XBS47654.1"/>
    <property type="molecule type" value="Genomic_DNA"/>
</dbReference>
<organism evidence="1">
    <name type="scientific">Burkholderia phage vB_BgluM-SURPRISE13</name>
    <dbReference type="NCBI Taxonomy" id="3159457"/>
    <lineage>
        <taxon>Viruses</taxon>
    </lineage>
</organism>
<name>A0AAU7PFW8_9VIRU</name>